<keyword evidence="1" id="KW-0378">Hydrolase</keyword>
<dbReference type="Gene3D" id="3.40.50.1820">
    <property type="entry name" value="alpha/beta hydrolase"/>
    <property type="match status" value="1"/>
</dbReference>
<evidence type="ECO:0000313" key="4">
    <source>
        <dbReference type="RefSeq" id="XP_016699795.2"/>
    </source>
</evidence>
<organism evidence="3 4">
    <name type="scientific">Gossypium hirsutum</name>
    <name type="common">Upland cotton</name>
    <name type="synonym">Gossypium mexicanum</name>
    <dbReference type="NCBI Taxonomy" id="3635"/>
    <lineage>
        <taxon>Eukaryota</taxon>
        <taxon>Viridiplantae</taxon>
        <taxon>Streptophyta</taxon>
        <taxon>Embryophyta</taxon>
        <taxon>Tracheophyta</taxon>
        <taxon>Spermatophyta</taxon>
        <taxon>Magnoliopsida</taxon>
        <taxon>eudicotyledons</taxon>
        <taxon>Gunneridae</taxon>
        <taxon>Pentapetalae</taxon>
        <taxon>rosids</taxon>
        <taxon>malvids</taxon>
        <taxon>Malvales</taxon>
        <taxon>Malvaceae</taxon>
        <taxon>Malvoideae</taxon>
        <taxon>Gossypium</taxon>
    </lineage>
</organism>
<dbReference type="PANTHER" id="PTHR46483:SF1">
    <property type="entry name" value="PHOSPHOLIPASE A1 PLIP1, CHLOROPLASTIC"/>
    <property type="match status" value="1"/>
</dbReference>
<dbReference type="STRING" id="3635.A0A1U8KBC5"/>
<sequence>MVQTMAFITIPRPLSLLASSTKDSWSSASVHCSYSKKSSRFSTNSKGLNRDCKTIFWNVGSFRRQYLSQLTAMLMTFKDDGRDGSEAKYDPESFSKLLFQVPISEMKFLSKLAFLCNIAYVILKIEGIYLRRYYGLYLIASSLETKTEATSSTKAKLEEFGSEKAMGFERKHHRIRSPKDQLLSMAAHQSFHSSPFEWIICDDPIRHTRIFVIQGPDSLTSWWRVLFFHPTKFEGKLDVFVHRGMYEAAKVTYEKVIPHVVDFLQTHGEQARFQFTGHSLGGSIAVLVSLMLLIRNVVRCSMVEPVVTFGSPFVLCGGRKLLDELKLDDAQIYNVIMHRDIVPRGFSSNIPGFHISVLKLFKRSLHSHTCLNENKFMYSPLGNLLILQPNAKSSPGHPLLPPGTAFYALDTTGYKDTSNAAINGFLNSPHPLQTLFDPKAYGDDGTVSLNHDSSSYLKAINGVLRLHITATIVPKLREKKSLL</sequence>
<dbReference type="GO" id="GO:0008970">
    <property type="term" value="F:phospholipase A1 activity"/>
    <property type="evidence" value="ECO:0007669"/>
    <property type="project" value="InterPro"/>
</dbReference>
<dbReference type="Proteomes" id="UP000818029">
    <property type="component" value="Chromosome A10"/>
</dbReference>
<dbReference type="InterPro" id="IPR029058">
    <property type="entry name" value="AB_hydrolase_fold"/>
</dbReference>
<dbReference type="GeneID" id="107915155"/>
<dbReference type="CDD" id="cd00519">
    <property type="entry name" value="Lipase_3"/>
    <property type="match status" value="1"/>
</dbReference>
<evidence type="ECO:0000256" key="1">
    <source>
        <dbReference type="ARBA" id="ARBA00022801"/>
    </source>
</evidence>
<dbReference type="AlphaFoldDB" id="A0A1U8KBC5"/>
<keyword evidence="3" id="KW-1185">Reference proteome</keyword>
<dbReference type="InterPro" id="IPR002921">
    <property type="entry name" value="Fungal_lipase-type"/>
</dbReference>
<dbReference type="PaxDb" id="3635-A0A1U8KBC5"/>
<dbReference type="PANTHER" id="PTHR46483">
    <property type="entry name" value="PHOSPHOLIPASE A1 PLIP2, CHLOROPLASTIC"/>
    <property type="match status" value="1"/>
</dbReference>
<dbReference type="RefSeq" id="XP_016699795.2">
    <property type="nucleotide sequence ID" value="XM_016844306.2"/>
</dbReference>
<reference evidence="4" key="2">
    <citation type="submission" date="2025-08" db="UniProtKB">
        <authorList>
            <consortium name="RefSeq"/>
        </authorList>
    </citation>
    <scope>IDENTIFICATION</scope>
</reference>
<evidence type="ECO:0000259" key="2">
    <source>
        <dbReference type="Pfam" id="PF01764"/>
    </source>
</evidence>
<dbReference type="GO" id="GO:0006629">
    <property type="term" value="P:lipid metabolic process"/>
    <property type="evidence" value="ECO:0007669"/>
    <property type="project" value="InterPro"/>
</dbReference>
<dbReference type="Pfam" id="PF01764">
    <property type="entry name" value="Lipase_3"/>
    <property type="match status" value="1"/>
</dbReference>
<protein>
    <submittedName>
        <fullName evidence="4">Phospholipase A1 PLIP1, chloroplastic</fullName>
    </submittedName>
</protein>
<evidence type="ECO:0000313" key="3">
    <source>
        <dbReference type="Proteomes" id="UP000818029"/>
    </source>
</evidence>
<gene>
    <name evidence="4" type="primary">LOC107915155</name>
</gene>
<dbReference type="SUPFAM" id="SSF53474">
    <property type="entry name" value="alpha/beta-Hydrolases"/>
    <property type="match status" value="1"/>
</dbReference>
<proteinExistence type="predicted"/>
<feature type="domain" description="Fungal lipase-type" evidence="2">
    <location>
        <begin position="211"/>
        <end position="344"/>
    </location>
</feature>
<reference evidence="3" key="1">
    <citation type="journal article" date="2020" name="Nat. Genet.">
        <title>Genomic diversifications of five Gossypium allopolyploid species and their impact on cotton improvement.</title>
        <authorList>
            <person name="Chen Z.J."/>
            <person name="Sreedasyam A."/>
            <person name="Ando A."/>
            <person name="Song Q."/>
            <person name="De Santiago L.M."/>
            <person name="Hulse-Kemp A.M."/>
            <person name="Ding M."/>
            <person name="Ye W."/>
            <person name="Kirkbride R.C."/>
            <person name="Jenkins J."/>
            <person name="Plott C."/>
            <person name="Lovell J."/>
            <person name="Lin Y.M."/>
            <person name="Vaughn R."/>
            <person name="Liu B."/>
            <person name="Simpson S."/>
            <person name="Scheffler B.E."/>
            <person name="Wen L."/>
            <person name="Saski C.A."/>
            <person name="Grover C.E."/>
            <person name="Hu G."/>
            <person name="Conover J.L."/>
            <person name="Carlson J.W."/>
            <person name="Shu S."/>
            <person name="Boston L.B."/>
            <person name="Williams M."/>
            <person name="Peterson D.G."/>
            <person name="McGee K."/>
            <person name="Jones D.C."/>
            <person name="Wendel J.F."/>
            <person name="Stelly D.M."/>
            <person name="Grimwood J."/>
            <person name="Schmutz J."/>
        </authorList>
    </citation>
    <scope>NUCLEOTIDE SEQUENCE [LARGE SCALE GENOMIC DNA]</scope>
    <source>
        <strain evidence="3">cv. TM-1</strain>
    </source>
</reference>
<dbReference type="KEGG" id="ghi:107915155"/>
<dbReference type="InterPro" id="IPR043367">
    <property type="entry name" value="PLIP1/2/3"/>
</dbReference>
<name>A0A1U8KBC5_GOSHI</name>
<accession>A0A1U8KBC5</accession>